<feature type="transmembrane region" description="Helical" evidence="8">
    <location>
        <begin position="351"/>
        <end position="374"/>
    </location>
</feature>
<keyword evidence="11" id="KW-1185">Reference proteome</keyword>
<dbReference type="PANTHER" id="PTHR23277">
    <property type="entry name" value="NECTIN-RELATED"/>
    <property type="match status" value="1"/>
</dbReference>
<evidence type="ECO:0000256" key="3">
    <source>
        <dbReference type="ARBA" id="ARBA00022737"/>
    </source>
</evidence>
<evidence type="ECO:0000256" key="5">
    <source>
        <dbReference type="ARBA" id="ARBA00023136"/>
    </source>
</evidence>
<keyword evidence="4" id="KW-0130">Cell adhesion</keyword>
<dbReference type="InterPro" id="IPR051427">
    <property type="entry name" value="Nectin/Nectin-like"/>
</dbReference>
<organism evidence="10 11">
    <name type="scientific">Mya arenaria</name>
    <name type="common">Soft-shell clam</name>
    <dbReference type="NCBI Taxonomy" id="6604"/>
    <lineage>
        <taxon>Eukaryota</taxon>
        <taxon>Metazoa</taxon>
        <taxon>Spiralia</taxon>
        <taxon>Lophotrochozoa</taxon>
        <taxon>Mollusca</taxon>
        <taxon>Bivalvia</taxon>
        <taxon>Autobranchia</taxon>
        <taxon>Heteroconchia</taxon>
        <taxon>Euheterodonta</taxon>
        <taxon>Imparidentia</taxon>
        <taxon>Neoheterodontei</taxon>
        <taxon>Myida</taxon>
        <taxon>Myoidea</taxon>
        <taxon>Myidae</taxon>
        <taxon>Mya</taxon>
    </lineage>
</organism>
<evidence type="ECO:0000256" key="6">
    <source>
        <dbReference type="ARBA" id="ARBA00023157"/>
    </source>
</evidence>
<gene>
    <name evidence="10" type="ORF">MAR_021257</name>
</gene>
<protein>
    <recommendedName>
        <fullName evidence="9">Ig-like domain-containing protein</fullName>
    </recommendedName>
</protein>
<name>A0ABY7EAY0_MYAAR</name>
<dbReference type="InterPro" id="IPR013162">
    <property type="entry name" value="CD80_C2-set"/>
</dbReference>
<dbReference type="PANTHER" id="PTHR23277:SF108">
    <property type="entry name" value="FASCICLIN-3"/>
    <property type="match status" value="1"/>
</dbReference>
<comment type="subcellular location">
    <subcellularLocation>
        <location evidence="1">Membrane</location>
    </subcellularLocation>
</comment>
<reference evidence="10" key="1">
    <citation type="submission" date="2022-11" db="EMBL/GenBank/DDBJ databases">
        <title>Centuries of genome instability and evolution in soft-shell clam transmissible cancer (bioRxiv).</title>
        <authorList>
            <person name="Hart S.F.M."/>
            <person name="Yonemitsu M.A."/>
            <person name="Giersch R.M."/>
            <person name="Beal B.F."/>
            <person name="Arriagada G."/>
            <person name="Davis B.W."/>
            <person name="Ostrander E.A."/>
            <person name="Goff S.P."/>
            <person name="Metzger M.J."/>
        </authorList>
    </citation>
    <scope>NUCLEOTIDE SEQUENCE</scope>
    <source>
        <strain evidence="10">MELC-2E11</strain>
        <tissue evidence="10">Siphon/mantle</tissue>
    </source>
</reference>
<dbReference type="SUPFAM" id="SSF48726">
    <property type="entry name" value="Immunoglobulin"/>
    <property type="match status" value="1"/>
</dbReference>
<evidence type="ECO:0000256" key="4">
    <source>
        <dbReference type="ARBA" id="ARBA00022889"/>
    </source>
</evidence>
<keyword evidence="8" id="KW-1133">Transmembrane helix</keyword>
<dbReference type="InterPro" id="IPR013783">
    <property type="entry name" value="Ig-like_fold"/>
</dbReference>
<feature type="domain" description="Ig-like" evidence="9">
    <location>
        <begin position="245"/>
        <end position="335"/>
    </location>
</feature>
<keyword evidence="2" id="KW-0732">Signal</keyword>
<dbReference type="InterPro" id="IPR036179">
    <property type="entry name" value="Ig-like_dom_sf"/>
</dbReference>
<evidence type="ECO:0000256" key="7">
    <source>
        <dbReference type="ARBA" id="ARBA00023180"/>
    </source>
</evidence>
<dbReference type="Proteomes" id="UP001164746">
    <property type="component" value="Chromosome 5"/>
</dbReference>
<evidence type="ECO:0000256" key="1">
    <source>
        <dbReference type="ARBA" id="ARBA00004370"/>
    </source>
</evidence>
<evidence type="ECO:0000256" key="2">
    <source>
        <dbReference type="ARBA" id="ARBA00022729"/>
    </source>
</evidence>
<keyword evidence="8" id="KW-0812">Transmembrane</keyword>
<sequence length="383" mass="42420">MDITCTSSSARPPPLLRFLVEDIETDINTNVSTMLEDPTGLYTSVSTLHSFKREWGNKNMSCQQFPEMIGLYHEMLLSNISTMVSFNQTGTGDVIRWMTMNISKICLSKCIDLLSHFDDKRTECSSVCVILTDTYGMIHVLGLIILDPPSRLDLVIDQGKLSKVITAICTSMFANPACDIKWESTIEHFQYTSIENRTFKEATESIISFNATNEDYGKQIRCSTECQYFKNALVNATNVIFAKKPTVVVYSIPVLPVPPNTTIVLICAANAYPVGNITWTMEKSSNSISPQTKTCSKCSNASTCAYEMITSDDEQVYSCYAKNVHGSDEGSIIVVHEHNYKEDLTGKASGILGVTIGVSGGIAFLFIVIVVMCLRLRRNQGMT</sequence>
<evidence type="ECO:0000256" key="8">
    <source>
        <dbReference type="SAM" id="Phobius"/>
    </source>
</evidence>
<evidence type="ECO:0000259" key="9">
    <source>
        <dbReference type="PROSITE" id="PS50835"/>
    </source>
</evidence>
<evidence type="ECO:0000313" key="10">
    <source>
        <dbReference type="EMBL" id="WAR05888.1"/>
    </source>
</evidence>
<keyword evidence="7" id="KW-0325">Glycoprotein</keyword>
<dbReference type="InterPro" id="IPR007110">
    <property type="entry name" value="Ig-like_dom"/>
</dbReference>
<dbReference type="Gene3D" id="2.60.40.10">
    <property type="entry name" value="Immunoglobulins"/>
    <property type="match status" value="2"/>
</dbReference>
<dbReference type="EMBL" id="CP111016">
    <property type="protein sequence ID" value="WAR05888.1"/>
    <property type="molecule type" value="Genomic_DNA"/>
</dbReference>
<dbReference type="PROSITE" id="PS50835">
    <property type="entry name" value="IG_LIKE"/>
    <property type="match status" value="1"/>
</dbReference>
<keyword evidence="3" id="KW-0677">Repeat</keyword>
<dbReference type="Pfam" id="PF08205">
    <property type="entry name" value="C2-set_2"/>
    <property type="match status" value="1"/>
</dbReference>
<feature type="non-terminal residue" evidence="10">
    <location>
        <position position="383"/>
    </location>
</feature>
<accession>A0ABY7EAY0</accession>
<keyword evidence="5 8" id="KW-0472">Membrane</keyword>
<evidence type="ECO:0000313" key="11">
    <source>
        <dbReference type="Proteomes" id="UP001164746"/>
    </source>
</evidence>
<proteinExistence type="predicted"/>
<keyword evidence="6" id="KW-1015">Disulfide bond</keyword>